<name>A0ABQ1KF07_9RHOB</name>
<keyword evidence="2" id="KW-1185">Reference proteome</keyword>
<sequence>MKQVDRVVIIVFDGLRPDMIAGRMPNLEAFANRGLWFREARSVFPSMTRVATTSFATGQWPGVHGIVNNAFHMPNVVQGAPLDTSNFDHLSQLKAAEGQVVTSVSLGHALAAQGLRMGAVHAGSAGSSYLVNHDVAEHGHWTFSIHGEASTKTPEAARRAIASLGPLPAQDVPKFDTIDYARRAFLDMALTKDGPEVALLWLPEPDTTWHHYGLGSEQSLAVMLAADRVFGDILDAIDGMEGRTAVIAMSDHGQITTTSQTDITGEMQADGLPASHRPDATHRLALTRGNMGELRSLDGDMGLVSAACDWLMSREDIGMVFAKETLAGSLPGTFPMSLVHHGHQRSPDLFFLMRSSDDADPWGLPGQGGLIAGVDVGGGMHGGLNRHEMNTTLVIGTPDGRTGMDTKPVGLVDIAPTVAALLGVDMPSSGAALAVHEPCQSGIEHETFRESRGAFCQELHRNKVNGRVYLDYGGRVPAGA</sequence>
<dbReference type="SUPFAM" id="SSF53649">
    <property type="entry name" value="Alkaline phosphatase-like"/>
    <property type="match status" value="1"/>
</dbReference>
<dbReference type="PANTHER" id="PTHR10151">
    <property type="entry name" value="ECTONUCLEOTIDE PYROPHOSPHATASE/PHOSPHODIESTERASE"/>
    <property type="match status" value="1"/>
</dbReference>
<dbReference type="Pfam" id="PF01663">
    <property type="entry name" value="Phosphodiest"/>
    <property type="match status" value="1"/>
</dbReference>
<dbReference type="Gene3D" id="3.40.720.10">
    <property type="entry name" value="Alkaline Phosphatase, subunit A"/>
    <property type="match status" value="1"/>
</dbReference>
<evidence type="ECO:0000313" key="1">
    <source>
        <dbReference type="EMBL" id="GGB93657.1"/>
    </source>
</evidence>
<gene>
    <name evidence="1" type="primary">npp</name>
    <name evidence="1" type="ORF">GCM10011363_07860</name>
</gene>
<reference evidence="2" key="1">
    <citation type="journal article" date="2019" name="Int. J. Syst. Evol. Microbiol.">
        <title>The Global Catalogue of Microorganisms (GCM) 10K type strain sequencing project: providing services to taxonomists for standard genome sequencing and annotation.</title>
        <authorList>
            <consortium name="The Broad Institute Genomics Platform"/>
            <consortium name="The Broad Institute Genome Sequencing Center for Infectious Disease"/>
            <person name="Wu L."/>
            <person name="Ma J."/>
        </authorList>
    </citation>
    <scope>NUCLEOTIDE SEQUENCE [LARGE SCALE GENOMIC DNA]</scope>
    <source>
        <strain evidence="2">CGMCC 1.12478</strain>
    </source>
</reference>
<proteinExistence type="predicted"/>
<dbReference type="PANTHER" id="PTHR10151:SF120">
    <property type="entry name" value="BIS(5'-ADENOSYL)-TRIPHOSPHATASE"/>
    <property type="match status" value="1"/>
</dbReference>
<dbReference type="InterPro" id="IPR002591">
    <property type="entry name" value="Phosphodiest/P_Trfase"/>
</dbReference>
<protein>
    <submittedName>
        <fullName evidence="1">Alkaline phosphatase family protein</fullName>
    </submittedName>
</protein>
<dbReference type="Proteomes" id="UP000645462">
    <property type="component" value="Unassembled WGS sequence"/>
</dbReference>
<dbReference type="InterPro" id="IPR017850">
    <property type="entry name" value="Alkaline_phosphatase_core_sf"/>
</dbReference>
<evidence type="ECO:0000313" key="2">
    <source>
        <dbReference type="Proteomes" id="UP000645462"/>
    </source>
</evidence>
<organism evidence="1 2">
    <name type="scientific">Marivita lacus</name>
    <dbReference type="NCBI Taxonomy" id="1323742"/>
    <lineage>
        <taxon>Bacteria</taxon>
        <taxon>Pseudomonadati</taxon>
        <taxon>Pseudomonadota</taxon>
        <taxon>Alphaproteobacteria</taxon>
        <taxon>Rhodobacterales</taxon>
        <taxon>Roseobacteraceae</taxon>
        <taxon>Marivita</taxon>
    </lineage>
</organism>
<dbReference type="RefSeq" id="WP_188480631.1">
    <property type="nucleotide sequence ID" value="NZ_BMFC01000001.1"/>
</dbReference>
<accession>A0ABQ1KF07</accession>
<comment type="caution">
    <text evidence="1">The sequence shown here is derived from an EMBL/GenBank/DDBJ whole genome shotgun (WGS) entry which is preliminary data.</text>
</comment>
<dbReference type="EMBL" id="BMFC01000001">
    <property type="protein sequence ID" value="GGB93657.1"/>
    <property type="molecule type" value="Genomic_DNA"/>
</dbReference>